<keyword evidence="2" id="KW-0808">Transferase</keyword>
<dbReference type="Proteomes" id="UP000248987">
    <property type="component" value="Unassembled WGS sequence"/>
</dbReference>
<sequence>MKIFETERLIIKKLESVDKKHFAELFTNPRVLEAIPQIAFTESQISDRFNGSLKIEFSDLKTQKCACGIFEKNNPEMIGLALFLTNENNENELGYRFKATYWGKGYGTETTNGMLEFYFSVLNIDKVTADVNIANVASVKILDKFMSPVREFFNERDNCTDRRYELRKDDWLQQNNV</sequence>
<feature type="domain" description="N-acetyltransferase" evidence="1">
    <location>
        <begin position="8"/>
        <end position="144"/>
    </location>
</feature>
<dbReference type="PANTHER" id="PTHR43792:SF1">
    <property type="entry name" value="N-ACETYLTRANSFERASE DOMAIN-CONTAINING PROTEIN"/>
    <property type="match status" value="1"/>
</dbReference>
<accession>A0A1A7R1B0</accession>
<dbReference type="InterPro" id="IPR051531">
    <property type="entry name" value="N-acetyltransferase"/>
</dbReference>
<evidence type="ECO:0000313" key="3">
    <source>
        <dbReference type="Proteomes" id="UP000248987"/>
    </source>
</evidence>
<reference evidence="2 3" key="1">
    <citation type="submission" date="2018-06" db="EMBL/GenBank/DDBJ databases">
        <title>Genomic Encyclopedia of Archaeal and Bacterial Type Strains, Phase II (KMG-II): from individual species to whole genera.</title>
        <authorList>
            <person name="Goeker M."/>
        </authorList>
    </citation>
    <scope>NUCLEOTIDE SEQUENCE [LARGE SCALE GENOMIC DNA]</scope>
    <source>
        <strain evidence="2 3">DSM 12408</strain>
    </source>
</reference>
<dbReference type="SUPFAM" id="SSF55729">
    <property type="entry name" value="Acyl-CoA N-acyltransferases (Nat)"/>
    <property type="match status" value="1"/>
</dbReference>
<evidence type="ECO:0000313" key="2">
    <source>
        <dbReference type="EMBL" id="RAJ20968.1"/>
    </source>
</evidence>
<keyword evidence="3" id="KW-1185">Reference proteome</keyword>
<dbReference type="InterPro" id="IPR016181">
    <property type="entry name" value="Acyl_CoA_acyltransferase"/>
</dbReference>
<gene>
    <name evidence="2" type="ORF">LX77_02962</name>
</gene>
<dbReference type="OrthoDB" id="9788916at2"/>
<dbReference type="InterPro" id="IPR000182">
    <property type="entry name" value="GNAT_dom"/>
</dbReference>
<name>A0A1A7R1B0_9FLAO</name>
<evidence type="ECO:0000259" key="1">
    <source>
        <dbReference type="Pfam" id="PF13302"/>
    </source>
</evidence>
<protein>
    <submittedName>
        <fullName evidence="2">RimJ/RimL family protein N-acetyltransferase</fullName>
    </submittedName>
</protein>
<dbReference type="EMBL" id="QLLQ01000013">
    <property type="protein sequence ID" value="RAJ20968.1"/>
    <property type="molecule type" value="Genomic_DNA"/>
</dbReference>
<dbReference type="Pfam" id="PF13302">
    <property type="entry name" value="Acetyltransf_3"/>
    <property type="match status" value="1"/>
</dbReference>
<dbReference type="AlphaFoldDB" id="A0A1A7R1B0"/>
<proteinExistence type="predicted"/>
<dbReference type="Gene3D" id="3.40.630.30">
    <property type="match status" value="1"/>
</dbReference>
<organism evidence="2 3">
    <name type="scientific">Gelidibacter algens</name>
    <dbReference type="NCBI Taxonomy" id="49280"/>
    <lineage>
        <taxon>Bacteria</taxon>
        <taxon>Pseudomonadati</taxon>
        <taxon>Bacteroidota</taxon>
        <taxon>Flavobacteriia</taxon>
        <taxon>Flavobacteriales</taxon>
        <taxon>Flavobacteriaceae</taxon>
        <taxon>Gelidibacter</taxon>
    </lineage>
</organism>
<dbReference type="STRING" id="49280.A9996_11115"/>
<dbReference type="GO" id="GO:0016747">
    <property type="term" value="F:acyltransferase activity, transferring groups other than amino-acyl groups"/>
    <property type="evidence" value="ECO:0007669"/>
    <property type="project" value="InterPro"/>
</dbReference>
<comment type="caution">
    <text evidence="2">The sequence shown here is derived from an EMBL/GenBank/DDBJ whole genome shotgun (WGS) entry which is preliminary data.</text>
</comment>
<dbReference type="RefSeq" id="WP_066434704.1">
    <property type="nucleotide sequence ID" value="NZ_LZRN01000021.1"/>
</dbReference>
<dbReference type="PANTHER" id="PTHR43792">
    <property type="entry name" value="GNAT FAMILY, PUTATIVE (AFU_ORTHOLOGUE AFUA_3G00765)-RELATED-RELATED"/>
    <property type="match status" value="1"/>
</dbReference>